<organism evidence="2 3">
    <name type="scientific">Mycobacterium intermedium</name>
    <dbReference type="NCBI Taxonomy" id="28445"/>
    <lineage>
        <taxon>Bacteria</taxon>
        <taxon>Bacillati</taxon>
        <taxon>Actinomycetota</taxon>
        <taxon>Actinomycetes</taxon>
        <taxon>Mycobacteriales</taxon>
        <taxon>Mycobacteriaceae</taxon>
        <taxon>Mycobacterium</taxon>
        <taxon>Mycobacterium simiae complex</taxon>
    </lineage>
</organism>
<protein>
    <submittedName>
        <fullName evidence="2">Uncharacterized protein</fullName>
    </submittedName>
</protein>
<dbReference type="Proteomes" id="UP000192739">
    <property type="component" value="Unassembled WGS sequence"/>
</dbReference>
<dbReference type="EMBL" id="MVHT01000030">
    <property type="protein sequence ID" value="ORB05502.1"/>
    <property type="molecule type" value="Genomic_DNA"/>
</dbReference>
<dbReference type="Pfam" id="PF00023">
    <property type="entry name" value="Ank"/>
    <property type="match status" value="1"/>
</dbReference>
<comment type="caution">
    <text evidence="2">The sequence shown here is derived from an EMBL/GenBank/DDBJ whole genome shotgun (WGS) entry which is preliminary data.</text>
</comment>
<dbReference type="Gene3D" id="1.25.40.20">
    <property type="entry name" value="Ankyrin repeat-containing domain"/>
    <property type="match status" value="1"/>
</dbReference>
<dbReference type="SUPFAM" id="SSF48403">
    <property type="entry name" value="Ankyrin repeat"/>
    <property type="match status" value="1"/>
</dbReference>
<gene>
    <name evidence="2" type="ORF">BST27_12765</name>
</gene>
<dbReference type="AlphaFoldDB" id="A0A1E3SC45"/>
<evidence type="ECO:0000313" key="2">
    <source>
        <dbReference type="EMBL" id="ORB05502.1"/>
    </source>
</evidence>
<feature type="repeat" description="ANK" evidence="1">
    <location>
        <begin position="74"/>
        <end position="107"/>
    </location>
</feature>
<reference evidence="2 3" key="1">
    <citation type="submission" date="2017-02" db="EMBL/GenBank/DDBJ databases">
        <title>The new phylogeny of genus Mycobacterium.</title>
        <authorList>
            <person name="Tortoli E."/>
            <person name="Trovato A."/>
            <person name="Cirillo D.M."/>
        </authorList>
    </citation>
    <scope>NUCLEOTIDE SEQUENCE [LARGE SCALE GENOMIC DNA]</scope>
    <source>
        <strain evidence="2 3">DSM 44049</strain>
    </source>
</reference>
<keyword evidence="3" id="KW-1185">Reference proteome</keyword>
<dbReference type="InterPro" id="IPR002110">
    <property type="entry name" value="Ankyrin_rpt"/>
</dbReference>
<sequence>MREEDPMDAYSEIIQGARVWQGVLDTNVMADDLVKAGHRLADAAKVGNWPEVMKVLDSEWSWLVINQWRPGGPSWFTVLHQAAWHGAPTDVVEELLERGALRSLRDAKGRTPFDVAVARNRTTNLRGLLQPPRSSLTDKQVRALDARLAKLIDGRIKGRVYEGDLRKVLRYPPVEILQELPGQRVWFPMPAKYGFHIELQRGGLEVKSWCGFVERSGQAHLVTPEGSVLVDQGFV</sequence>
<evidence type="ECO:0000313" key="3">
    <source>
        <dbReference type="Proteomes" id="UP000192739"/>
    </source>
</evidence>
<dbReference type="PROSITE" id="PS50088">
    <property type="entry name" value="ANK_REPEAT"/>
    <property type="match status" value="1"/>
</dbReference>
<proteinExistence type="predicted"/>
<accession>A0A1E3SC45</accession>
<keyword evidence="1" id="KW-0040">ANK repeat</keyword>
<evidence type="ECO:0000256" key="1">
    <source>
        <dbReference type="PROSITE-ProRule" id="PRU00023"/>
    </source>
</evidence>
<dbReference type="InterPro" id="IPR036770">
    <property type="entry name" value="Ankyrin_rpt-contain_sf"/>
</dbReference>
<dbReference type="STRING" id="28445.BHQ20_18810"/>
<name>A0A1E3SC45_MYCIE</name>